<keyword evidence="4" id="KW-1185">Reference proteome</keyword>
<sequence length="309" mass="32862">MGGGGGMRTVMKAAGLGVANGSLRGVPKPPSAGQSSVRAPRPASAAVSQGVKAATAEVASPVHTAPSWDEDDWEFADASELIMKAGEPMPRVVFDAAPSFQEAKAATTELKEAIDQIYLSNSGDKHEVSTEGSRVSVQSSNSELQTKSCESELVPKHALQAFQFLSASSEAQTVVASIVSDPHVWDAILQNSMLNDFLQSQEKVASLEPKESDVKLEELTDSDDEISSPRNGFLHGFNDLMQNMKRTVAEMLSSVSSYLHNLFGFLSPEKGGSDGPVKPNTLFTDPTAMRATFMGLAVVVAMVVLFKRA</sequence>
<dbReference type="PANTHER" id="PTHR33625:SF4">
    <property type="entry name" value="OS08G0179900 PROTEIN"/>
    <property type="match status" value="1"/>
</dbReference>
<comment type="caution">
    <text evidence="3">The sequence shown here is derived from an EMBL/GenBank/DDBJ whole genome shotgun (WGS) entry which is preliminary data.</text>
</comment>
<evidence type="ECO:0000313" key="4">
    <source>
        <dbReference type="Proteomes" id="UP001293593"/>
    </source>
</evidence>
<keyword evidence="2" id="KW-0812">Transmembrane</keyword>
<feature type="transmembrane region" description="Helical" evidence="2">
    <location>
        <begin position="287"/>
        <end position="306"/>
    </location>
</feature>
<feature type="region of interest" description="Disordered" evidence="1">
    <location>
        <begin position="19"/>
        <end position="50"/>
    </location>
</feature>
<proteinExistence type="predicted"/>
<reference evidence="3" key="1">
    <citation type="submission" date="2023-10" db="EMBL/GenBank/DDBJ databases">
        <title>Chromosome-level genome of the transformable northern wattle, Acacia crassicarpa.</title>
        <authorList>
            <person name="Massaro I."/>
            <person name="Sinha N.R."/>
            <person name="Poethig S."/>
            <person name="Leichty A.R."/>
        </authorList>
    </citation>
    <scope>NUCLEOTIDE SEQUENCE</scope>
    <source>
        <strain evidence="3">Acra3RX</strain>
        <tissue evidence="3">Leaf</tissue>
    </source>
</reference>
<accession>A0AAE1ISD6</accession>
<feature type="compositionally biased region" description="Low complexity" evidence="1">
    <location>
        <begin position="35"/>
        <end position="48"/>
    </location>
</feature>
<name>A0AAE1ISD6_9FABA</name>
<protein>
    <submittedName>
        <fullName evidence="3">Uncharacterized protein</fullName>
    </submittedName>
</protein>
<gene>
    <name evidence="3" type="ORF">QN277_008649</name>
</gene>
<organism evidence="3 4">
    <name type="scientific">Acacia crassicarpa</name>
    <name type="common">northern wattle</name>
    <dbReference type="NCBI Taxonomy" id="499986"/>
    <lineage>
        <taxon>Eukaryota</taxon>
        <taxon>Viridiplantae</taxon>
        <taxon>Streptophyta</taxon>
        <taxon>Embryophyta</taxon>
        <taxon>Tracheophyta</taxon>
        <taxon>Spermatophyta</taxon>
        <taxon>Magnoliopsida</taxon>
        <taxon>eudicotyledons</taxon>
        <taxon>Gunneridae</taxon>
        <taxon>Pentapetalae</taxon>
        <taxon>rosids</taxon>
        <taxon>fabids</taxon>
        <taxon>Fabales</taxon>
        <taxon>Fabaceae</taxon>
        <taxon>Caesalpinioideae</taxon>
        <taxon>mimosoid clade</taxon>
        <taxon>Acacieae</taxon>
        <taxon>Acacia</taxon>
    </lineage>
</organism>
<dbReference type="PANTHER" id="PTHR33625">
    <property type="entry name" value="OS08G0179900 PROTEIN"/>
    <property type="match status" value="1"/>
</dbReference>
<keyword evidence="2" id="KW-0472">Membrane</keyword>
<evidence type="ECO:0000256" key="1">
    <source>
        <dbReference type="SAM" id="MobiDB-lite"/>
    </source>
</evidence>
<keyword evidence="2" id="KW-1133">Transmembrane helix</keyword>
<dbReference type="Proteomes" id="UP001293593">
    <property type="component" value="Unassembled WGS sequence"/>
</dbReference>
<evidence type="ECO:0000313" key="3">
    <source>
        <dbReference type="EMBL" id="KAK4255677.1"/>
    </source>
</evidence>
<dbReference type="AlphaFoldDB" id="A0AAE1ISD6"/>
<evidence type="ECO:0000256" key="2">
    <source>
        <dbReference type="SAM" id="Phobius"/>
    </source>
</evidence>
<dbReference type="EMBL" id="JAWXYG010000013">
    <property type="protein sequence ID" value="KAK4255677.1"/>
    <property type="molecule type" value="Genomic_DNA"/>
</dbReference>